<dbReference type="Gene3D" id="1.20.1250.20">
    <property type="entry name" value="MFS general substrate transporter like domains"/>
    <property type="match status" value="2"/>
</dbReference>
<dbReference type="AlphaFoldDB" id="A0AAN7TW23"/>
<dbReference type="InterPro" id="IPR011701">
    <property type="entry name" value="MFS"/>
</dbReference>
<evidence type="ECO:0000259" key="8">
    <source>
        <dbReference type="PROSITE" id="PS50850"/>
    </source>
</evidence>
<feature type="transmembrane region" description="Helical" evidence="7">
    <location>
        <begin position="182"/>
        <end position="202"/>
    </location>
</feature>
<evidence type="ECO:0000256" key="1">
    <source>
        <dbReference type="ARBA" id="ARBA00004141"/>
    </source>
</evidence>
<dbReference type="FunFam" id="1.20.1250.20:FF:000018">
    <property type="entry name" value="MFS transporter permease"/>
    <property type="match status" value="1"/>
</dbReference>
<evidence type="ECO:0000256" key="7">
    <source>
        <dbReference type="SAM" id="Phobius"/>
    </source>
</evidence>
<accession>A0AAN7TW23</accession>
<evidence type="ECO:0000256" key="2">
    <source>
        <dbReference type="ARBA" id="ARBA00022448"/>
    </source>
</evidence>
<dbReference type="PANTHER" id="PTHR43791:SF27">
    <property type="entry name" value="TRANSPORTER, PUTATIVE (AFU_ORTHOLOGUE AFUA_2G15730)-RELATED"/>
    <property type="match status" value="1"/>
</dbReference>
<keyword evidence="2" id="KW-0813">Transport</keyword>
<feature type="transmembrane region" description="Helical" evidence="7">
    <location>
        <begin position="155"/>
        <end position="175"/>
    </location>
</feature>
<evidence type="ECO:0000313" key="9">
    <source>
        <dbReference type="EMBL" id="KAK5117361.1"/>
    </source>
</evidence>
<feature type="transmembrane region" description="Helical" evidence="7">
    <location>
        <begin position="428"/>
        <end position="449"/>
    </location>
</feature>
<feature type="transmembrane region" description="Helical" evidence="7">
    <location>
        <begin position="237"/>
        <end position="262"/>
    </location>
</feature>
<dbReference type="Pfam" id="PF07690">
    <property type="entry name" value="MFS_1"/>
    <property type="match status" value="1"/>
</dbReference>
<keyword evidence="3 7" id="KW-0812">Transmembrane</keyword>
<evidence type="ECO:0000313" key="10">
    <source>
        <dbReference type="Proteomes" id="UP001310890"/>
    </source>
</evidence>
<feature type="transmembrane region" description="Helical" evidence="7">
    <location>
        <begin position="515"/>
        <end position="541"/>
    </location>
</feature>
<evidence type="ECO:0000256" key="6">
    <source>
        <dbReference type="SAM" id="MobiDB-lite"/>
    </source>
</evidence>
<protein>
    <recommendedName>
        <fullName evidence="8">Major facilitator superfamily (MFS) profile domain-containing protein</fullName>
    </recommendedName>
</protein>
<evidence type="ECO:0000256" key="5">
    <source>
        <dbReference type="ARBA" id="ARBA00023136"/>
    </source>
</evidence>
<feature type="compositionally biased region" description="Acidic residues" evidence="6">
    <location>
        <begin position="70"/>
        <end position="79"/>
    </location>
</feature>
<dbReference type="PANTHER" id="PTHR43791">
    <property type="entry name" value="PERMEASE-RELATED"/>
    <property type="match status" value="1"/>
</dbReference>
<dbReference type="FunFam" id="1.20.1250.20:FF:000013">
    <property type="entry name" value="MFS general substrate transporter"/>
    <property type="match status" value="1"/>
</dbReference>
<feature type="transmembrane region" description="Helical" evidence="7">
    <location>
        <begin position="117"/>
        <end position="135"/>
    </location>
</feature>
<evidence type="ECO:0000256" key="3">
    <source>
        <dbReference type="ARBA" id="ARBA00022692"/>
    </source>
</evidence>
<feature type="transmembrane region" description="Helical" evidence="7">
    <location>
        <begin position="455"/>
        <end position="477"/>
    </location>
</feature>
<reference evidence="9" key="1">
    <citation type="submission" date="2023-08" db="EMBL/GenBank/DDBJ databases">
        <title>Black Yeasts Isolated from many extreme environments.</title>
        <authorList>
            <person name="Coleine C."/>
            <person name="Stajich J.E."/>
            <person name="Selbmann L."/>
        </authorList>
    </citation>
    <scope>NUCLEOTIDE SEQUENCE</scope>
    <source>
        <strain evidence="9">CCFEE 5401</strain>
    </source>
</reference>
<gene>
    <name evidence="9" type="ORF">LTR62_005978</name>
</gene>
<feature type="transmembrane region" description="Helical" evidence="7">
    <location>
        <begin position="274"/>
        <end position="296"/>
    </location>
</feature>
<comment type="caution">
    <text evidence="9">The sequence shown here is derived from an EMBL/GenBank/DDBJ whole genome shotgun (WGS) entry which is preliminary data.</text>
</comment>
<feature type="transmembrane region" description="Helical" evidence="7">
    <location>
        <begin position="489"/>
        <end position="509"/>
    </location>
</feature>
<feature type="region of interest" description="Disordered" evidence="6">
    <location>
        <begin position="550"/>
        <end position="580"/>
    </location>
</feature>
<organism evidence="9 10">
    <name type="scientific">Meristemomyces frigidus</name>
    <dbReference type="NCBI Taxonomy" id="1508187"/>
    <lineage>
        <taxon>Eukaryota</taxon>
        <taxon>Fungi</taxon>
        <taxon>Dikarya</taxon>
        <taxon>Ascomycota</taxon>
        <taxon>Pezizomycotina</taxon>
        <taxon>Dothideomycetes</taxon>
        <taxon>Dothideomycetidae</taxon>
        <taxon>Mycosphaerellales</taxon>
        <taxon>Teratosphaeriaceae</taxon>
        <taxon>Meristemomyces</taxon>
    </lineage>
</organism>
<dbReference type="InterPro" id="IPR036259">
    <property type="entry name" value="MFS_trans_sf"/>
</dbReference>
<feature type="transmembrane region" description="Helical" evidence="7">
    <location>
        <begin position="208"/>
        <end position="230"/>
    </location>
</feature>
<dbReference type="GO" id="GO:0022857">
    <property type="term" value="F:transmembrane transporter activity"/>
    <property type="evidence" value="ECO:0007669"/>
    <property type="project" value="InterPro"/>
</dbReference>
<dbReference type="Proteomes" id="UP001310890">
    <property type="component" value="Unassembled WGS sequence"/>
</dbReference>
<feature type="transmembrane region" description="Helical" evidence="7">
    <location>
        <begin position="361"/>
        <end position="385"/>
    </location>
</feature>
<keyword evidence="5 7" id="KW-0472">Membrane</keyword>
<keyword evidence="4 7" id="KW-1133">Transmembrane helix</keyword>
<dbReference type="SUPFAM" id="SSF103473">
    <property type="entry name" value="MFS general substrate transporter"/>
    <property type="match status" value="1"/>
</dbReference>
<dbReference type="InterPro" id="IPR020846">
    <property type="entry name" value="MFS_dom"/>
</dbReference>
<dbReference type="GO" id="GO:0016020">
    <property type="term" value="C:membrane"/>
    <property type="evidence" value="ECO:0007669"/>
    <property type="project" value="UniProtKB-SubCell"/>
</dbReference>
<feature type="compositionally biased region" description="Acidic residues" evidence="6">
    <location>
        <begin position="35"/>
        <end position="45"/>
    </location>
</feature>
<feature type="transmembrane region" description="Helical" evidence="7">
    <location>
        <begin position="397"/>
        <end position="416"/>
    </location>
</feature>
<proteinExistence type="predicted"/>
<evidence type="ECO:0000256" key="4">
    <source>
        <dbReference type="ARBA" id="ARBA00022989"/>
    </source>
</evidence>
<name>A0AAN7TW23_9PEZI</name>
<feature type="region of interest" description="Disordered" evidence="6">
    <location>
        <begin position="1"/>
        <end position="91"/>
    </location>
</feature>
<comment type="subcellular location">
    <subcellularLocation>
        <location evidence="1">Membrane</location>
        <topology evidence="1">Multi-pass membrane protein</topology>
    </subcellularLocation>
</comment>
<sequence length="580" mass="64211">MAPLSYQPVSPQAEQQAASSGSSQASASARYTPDAEVDEDDDLDALEQREGYELGELSARQGKDAQLHEDDNEDSEEASDNPLSRRRRARSTASAQSFELYTSDEERRVKRKLDTHLVLFVALLYLLSFLDRSNIGNAKIAGLTDDLHLDDSQYAWLLTAFYITYLLFEWMTVCYQLFPPHIYISICVCAWGVLASLQSVVTSFPAMLILRALLGIGEAAFVGIPFYLSFFFRKHELAFRIGLFISAAPLATSFASSLAYAIVRFGNRTGIASWRLLFLVEGFPACLVAVWAFWWIPDSPQTTRWLNARERKIATLRMRKESSPTSTLAEKRSTRQTAIPRHKRKFAWSEVLRTLKDPKTYLTASIFFCCNVAFASFPVFLPTIIHSMGYSLLSSQALSAPPFLAAFVAVLLTAYLSDRHRTRSIPIILHALLAMLGYVLLALAPVLGIGHVMRYLAVLPVCTGFFSAVTIVITWTVNNQVSDEGKGTGMAVLNVIGQMGPLVGTRLYPDAEGPYYVKGMSVCAGAMALVAVLALVLRFVLEAENARRRSEWRDGPGEAEGEALVGGGSNRQNEPFIYLT</sequence>
<dbReference type="PROSITE" id="PS50850">
    <property type="entry name" value="MFS"/>
    <property type="match status" value="1"/>
</dbReference>
<feature type="compositionally biased region" description="Low complexity" evidence="6">
    <location>
        <begin position="12"/>
        <end position="29"/>
    </location>
</feature>
<feature type="domain" description="Major facilitator superfamily (MFS) profile" evidence="8">
    <location>
        <begin position="117"/>
        <end position="546"/>
    </location>
</feature>
<dbReference type="EMBL" id="JAVRRL010000005">
    <property type="protein sequence ID" value="KAK5117361.1"/>
    <property type="molecule type" value="Genomic_DNA"/>
</dbReference>